<reference evidence="1 2" key="1">
    <citation type="journal article" date="2018" name="ACS Chem. Biol.">
        <title>Ketoreductase domain dysfunction expands chemodiversity: malyngamide biosynthesis in the cyanobacterium Okeania hirsuta.</title>
        <authorList>
            <person name="Moss N.A."/>
            <person name="Leao T."/>
            <person name="Rankin M."/>
            <person name="McCullough T.M."/>
            <person name="Qu P."/>
            <person name="Korobeynikov A."/>
            <person name="Smith J.L."/>
            <person name="Gerwick L."/>
            <person name="Gerwick W.H."/>
        </authorList>
    </citation>
    <scope>NUCLEOTIDE SEQUENCE [LARGE SCALE GENOMIC DNA]</scope>
    <source>
        <strain evidence="1 2">PAB10Feb10-1</strain>
    </source>
</reference>
<gene>
    <name evidence="1" type="ORF">D5R40_31500</name>
</gene>
<evidence type="ECO:0000313" key="2">
    <source>
        <dbReference type="Proteomes" id="UP000269154"/>
    </source>
</evidence>
<comment type="caution">
    <text evidence="1">The sequence shown here is derived from an EMBL/GenBank/DDBJ whole genome shotgun (WGS) entry which is preliminary data.</text>
</comment>
<dbReference type="EMBL" id="RCBY01000392">
    <property type="protein sequence ID" value="RQH21577.1"/>
    <property type="molecule type" value="Genomic_DNA"/>
</dbReference>
<keyword evidence="2" id="KW-1185">Reference proteome</keyword>
<dbReference type="Proteomes" id="UP000269154">
    <property type="component" value="Unassembled WGS sequence"/>
</dbReference>
<dbReference type="AlphaFoldDB" id="A0A3N6PAS2"/>
<evidence type="ECO:0000313" key="1">
    <source>
        <dbReference type="EMBL" id="RQH21577.1"/>
    </source>
</evidence>
<protein>
    <submittedName>
        <fullName evidence="1">Uncharacterized protein</fullName>
    </submittedName>
</protein>
<name>A0A3N6PAS2_9CYAN</name>
<organism evidence="1 2">
    <name type="scientific">Okeania hirsuta</name>
    <dbReference type="NCBI Taxonomy" id="1458930"/>
    <lineage>
        <taxon>Bacteria</taxon>
        <taxon>Bacillati</taxon>
        <taxon>Cyanobacteriota</taxon>
        <taxon>Cyanophyceae</taxon>
        <taxon>Oscillatoriophycideae</taxon>
        <taxon>Oscillatoriales</taxon>
        <taxon>Microcoleaceae</taxon>
        <taxon>Okeania</taxon>
    </lineage>
</organism>
<proteinExistence type="predicted"/>
<feature type="non-terminal residue" evidence="1">
    <location>
        <position position="87"/>
    </location>
</feature>
<accession>A0A3N6PAS2</accession>
<sequence>MTYKDKCLFGVEKSANFSALHAQKVSILGRSLAEKSQIDNSYSYLLAPDPFLPSWEGEGRGVGCLLSPVFPSWEGEGRGVGCLLSPT</sequence>